<evidence type="ECO:0000313" key="2">
    <source>
        <dbReference type="Proteomes" id="UP001163603"/>
    </source>
</evidence>
<protein>
    <submittedName>
        <fullName evidence="1">Uncharacterized protein</fullName>
    </submittedName>
</protein>
<reference evidence="2" key="1">
    <citation type="journal article" date="2023" name="G3 (Bethesda)">
        <title>Genome assembly and association tests identify interacting loci associated with vigor, precocity, and sex in interspecific pistachio rootstocks.</title>
        <authorList>
            <person name="Palmer W."/>
            <person name="Jacygrad E."/>
            <person name="Sagayaradj S."/>
            <person name="Cavanaugh K."/>
            <person name="Han R."/>
            <person name="Bertier L."/>
            <person name="Beede B."/>
            <person name="Kafkas S."/>
            <person name="Golino D."/>
            <person name="Preece J."/>
            <person name="Michelmore R."/>
        </authorList>
    </citation>
    <scope>NUCLEOTIDE SEQUENCE [LARGE SCALE GENOMIC DNA]</scope>
</reference>
<evidence type="ECO:0000313" key="1">
    <source>
        <dbReference type="EMBL" id="KAJ0020529.1"/>
    </source>
</evidence>
<proteinExistence type="predicted"/>
<name>A0ACC0XMK5_9ROSI</name>
<organism evidence="1 2">
    <name type="scientific">Pistacia integerrima</name>
    <dbReference type="NCBI Taxonomy" id="434235"/>
    <lineage>
        <taxon>Eukaryota</taxon>
        <taxon>Viridiplantae</taxon>
        <taxon>Streptophyta</taxon>
        <taxon>Embryophyta</taxon>
        <taxon>Tracheophyta</taxon>
        <taxon>Spermatophyta</taxon>
        <taxon>Magnoliopsida</taxon>
        <taxon>eudicotyledons</taxon>
        <taxon>Gunneridae</taxon>
        <taxon>Pentapetalae</taxon>
        <taxon>rosids</taxon>
        <taxon>malvids</taxon>
        <taxon>Sapindales</taxon>
        <taxon>Anacardiaceae</taxon>
        <taxon>Pistacia</taxon>
    </lineage>
</organism>
<sequence length="74" mass="7842">MTFPPSAVEFFHPKTQKPSSNCSPLPLAAQVEATKAHESESSRFPNSGSRVAGSWGAASIVFGSVFFVLLQMGV</sequence>
<gene>
    <name evidence="1" type="ORF">Pint_32171</name>
</gene>
<dbReference type="Proteomes" id="UP001163603">
    <property type="component" value="Chromosome 11"/>
</dbReference>
<comment type="caution">
    <text evidence="1">The sequence shown here is derived from an EMBL/GenBank/DDBJ whole genome shotgun (WGS) entry which is preliminary data.</text>
</comment>
<keyword evidence="2" id="KW-1185">Reference proteome</keyword>
<dbReference type="EMBL" id="CM047746">
    <property type="protein sequence ID" value="KAJ0020529.1"/>
    <property type="molecule type" value="Genomic_DNA"/>
</dbReference>
<accession>A0ACC0XMK5</accession>